<evidence type="ECO:0000256" key="6">
    <source>
        <dbReference type="SAM" id="Phobius"/>
    </source>
</evidence>
<evidence type="ECO:0000256" key="1">
    <source>
        <dbReference type="ARBA" id="ARBA00004141"/>
    </source>
</evidence>
<dbReference type="AlphaFoldDB" id="W4HF65"/>
<feature type="transmembrane region" description="Helical" evidence="6">
    <location>
        <begin position="231"/>
        <end position="252"/>
    </location>
</feature>
<evidence type="ECO:0000313" key="8">
    <source>
        <dbReference type="EMBL" id="ETW10635.1"/>
    </source>
</evidence>
<evidence type="ECO:0000256" key="3">
    <source>
        <dbReference type="ARBA" id="ARBA00022692"/>
    </source>
</evidence>
<dbReference type="PANTHER" id="PTHR22911:SF6">
    <property type="entry name" value="SOLUTE CARRIER FAMILY 35 MEMBER G1"/>
    <property type="match status" value="1"/>
</dbReference>
<keyword evidence="4 6" id="KW-1133">Transmembrane helix</keyword>
<feature type="transmembrane region" description="Helical" evidence="6">
    <location>
        <begin position="133"/>
        <end position="152"/>
    </location>
</feature>
<protein>
    <recommendedName>
        <fullName evidence="7">EamA domain-containing protein</fullName>
    </recommendedName>
</protein>
<organism evidence="8 9">
    <name type="scientific">Roseivivax marinus</name>
    <dbReference type="NCBI Taxonomy" id="1379903"/>
    <lineage>
        <taxon>Bacteria</taxon>
        <taxon>Pseudomonadati</taxon>
        <taxon>Pseudomonadota</taxon>
        <taxon>Alphaproteobacteria</taxon>
        <taxon>Rhodobacterales</taxon>
        <taxon>Roseobacteraceae</taxon>
        <taxon>Roseivivax</taxon>
    </lineage>
</organism>
<dbReference type="PANTHER" id="PTHR22911">
    <property type="entry name" value="ACYL-MALONYL CONDENSING ENZYME-RELATED"/>
    <property type="match status" value="1"/>
</dbReference>
<proteinExistence type="inferred from homology"/>
<dbReference type="InterPro" id="IPR037185">
    <property type="entry name" value="EmrE-like"/>
</dbReference>
<gene>
    <name evidence="8" type="ORF">ATO8_21181</name>
</gene>
<dbReference type="eggNOG" id="COG0697">
    <property type="taxonomic scope" value="Bacteria"/>
</dbReference>
<evidence type="ECO:0000259" key="7">
    <source>
        <dbReference type="Pfam" id="PF00892"/>
    </source>
</evidence>
<feature type="domain" description="EamA" evidence="7">
    <location>
        <begin position="16"/>
        <end position="148"/>
    </location>
</feature>
<comment type="similarity">
    <text evidence="2">Belongs to the drug/metabolite transporter (DMT) superfamily. 10 TMS drug/metabolite exporter (DME) (TC 2.A.7.3) family.</text>
</comment>
<evidence type="ECO:0000256" key="4">
    <source>
        <dbReference type="ARBA" id="ARBA00022989"/>
    </source>
</evidence>
<evidence type="ECO:0000256" key="5">
    <source>
        <dbReference type="ARBA" id="ARBA00023136"/>
    </source>
</evidence>
<dbReference type="Pfam" id="PF00892">
    <property type="entry name" value="EamA"/>
    <property type="match status" value="1"/>
</dbReference>
<dbReference type="EMBL" id="AQQW01000035">
    <property type="protein sequence ID" value="ETW10635.1"/>
    <property type="molecule type" value="Genomic_DNA"/>
</dbReference>
<dbReference type="GO" id="GO:0016020">
    <property type="term" value="C:membrane"/>
    <property type="evidence" value="ECO:0007669"/>
    <property type="project" value="UniProtKB-SubCell"/>
</dbReference>
<evidence type="ECO:0000256" key="2">
    <source>
        <dbReference type="ARBA" id="ARBA00009853"/>
    </source>
</evidence>
<comment type="caution">
    <text evidence="8">The sequence shown here is derived from an EMBL/GenBank/DDBJ whole genome shotgun (WGS) entry which is preliminary data.</text>
</comment>
<evidence type="ECO:0000313" key="9">
    <source>
        <dbReference type="Proteomes" id="UP000019063"/>
    </source>
</evidence>
<reference evidence="8 9" key="1">
    <citation type="journal article" date="2014" name="Antonie Van Leeuwenhoek">
        <title>Roseivivax atlanticus sp. nov., isolated from surface seawater of the Atlantic Ocean.</title>
        <authorList>
            <person name="Li G."/>
            <person name="Lai Q."/>
            <person name="Liu X."/>
            <person name="Sun F."/>
            <person name="Shao Z."/>
        </authorList>
    </citation>
    <scope>NUCLEOTIDE SEQUENCE [LARGE SCALE GENOMIC DNA]</scope>
    <source>
        <strain evidence="8 9">22II-s10s</strain>
    </source>
</reference>
<sequence>MAWTIDHSPPLNGTTRGIVAILVAVSLLSFSDALVKLSGDSFGLAQLVLLRSIVAALLLALWLLPVRGMSGLRHTRPGWVWARSLCLAAMWLSYYAALPAMSFALAAACYYTAPAWMALLGRVLLGVTIGGRGWAAVALSLAGVLLAVLPSAETFTPVLLLPLAAAAFYALAGLITWSRCQAESPVAMALSLNLCLVFVAAAALLLLSLFRPGDPESFVLAFWPRLALADWSLAFVLGCLLALIATAVATAYRVAPTPVVGVFDTAYLGFAAVWGALFFGDAPTPQEALGIALIACSAILMSFGGQKRDE</sequence>
<dbReference type="InterPro" id="IPR000620">
    <property type="entry name" value="EamA_dom"/>
</dbReference>
<keyword evidence="3 6" id="KW-0812">Transmembrane</keyword>
<accession>W4HF65</accession>
<dbReference type="Proteomes" id="UP000019063">
    <property type="component" value="Unassembled WGS sequence"/>
</dbReference>
<dbReference type="STRING" id="1379903.ATO8_21181"/>
<name>W4HF65_9RHOB</name>
<feature type="transmembrane region" description="Helical" evidence="6">
    <location>
        <begin position="43"/>
        <end position="66"/>
    </location>
</feature>
<keyword evidence="5 6" id="KW-0472">Membrane</keyword>
<keyword evidence="9" id="KW-1185">Reference proteome</keyword>
<feature type="transmembrane region" description="Helical" evidence="6">
    <location>
        <begin position="189"/>
        <end position="211"/>
    </location>
</feature>
<feature type="transmembrane region" description="Helical" evidence="6">
    <location>
        <begin position="158"/>
        <end position="177"/>
    </location>
</feature>
<dbReference type="RefSeq" id="WP_043847562.1">
    <property type="nucleotide sequence ID" value="NZ_AQQW01000035.1"/>
</dbReference>
<feature type="transmembrane region" description="Helical" evidence="6">
    <location>
        <begin position="286"/>
        <end position="305"/>
    </location>
</feature>
<comment type="subcellular location">
    <subcellularLocation>
        <location evidence="1">Membrane</location>
        <topology evidence="1">Multi-pass membrane protein</topology>
    </subcellularLocation>
</comment>
<dbReference type="SUPFAM" id="SSF103481">
    <property type="entry name" value="Multidrug resistance efflux transporter EmrE"/>
    <property type="match status" value="2"/>
</dbReference>
<feature type="transmembrane region" description="Helical" evidence="6">
    <location>
        <begin position="259"/>
        <end position="280"/>
    </location>
</feature>